<evidence type="ECO:0000313" key="2">
    <source>
        <dbReference type="EMBL" id="KAA8902398.1"/>
    </source>
</evidence>
<reference evidence="2 3" key="1">
    <citation type="submission" date="2019-07" db="EMBL/GenBank/DDBJ databases">
        <title>Genome assembly of two rare yeast pathogens: Diutina rugosa and Trichomonascus ciferrii.</title>
        <authorList>
            <person name="Mixao V."/>
            <person name="Saus E."/>
            <person name="Hansen A."/>
            <person name="Lass-Flor C."/>
            <person name="Gabaldon T."/>
        </authorList>
    </citation>
    <scope>NUCLEOTIDE SEQUENCE [LARGE SCALE GENOMIC DNA]</scope>
    <source>
        <strain evidence="2 3">CBS 613</strain>
    </source>
</reference>
<evidence type="ECO:0000313" key="3">
    <source>
        <dbReference type="Proteomes" id="UP000449547"/>
    </source>
</evidence>
<dbReference type="OrthoDB" id="4089805at2759"/>
<feature type="region of interest" description="Disordered" evidence="1">
    <location>
        <begin position="77"/>
        <end position="105"/>
    </location>
</feature>
<keyword evidence="3" id="KW-1185">Reference proteome</keyword>
<accession>A0A642UQE5</accession>
<dbReference type="Proteomes" id="UP000449547">
    <property type="component" value="Unassembled WGS sequence"/>
</dbReference>
<comment type="caution">
    <text evidence="2">The sequence shown here is derived from an EMBL/GenBank/DDBJ whole genome shotgun (WGS) entry which is preliminary data.</text>
</comment>
<organism evidence="2 3">
    <name type="scientific">Diutina rugosa</name>
    <name type="common">Yeast</name>
    <name type="synonym">Candida rugosa</name>
    <dbReference type="NCBI Taxonomy" id="5481"/>
    <lineage>
        <taxon>Eukaryota</taxon>
        <taxon>Fungi</taxon>
        <taxon>Dikarya</taxon>
        <taxon>Ascomycota</taxon>
        <taxon>Saccharomycotina</taxon>
        <taxon>Pichiomycetes</taxon>
        <taxon>Debaryomycetaceae</taxon>
        <taxon>Diutina</taxon>
    </lineage>
</organism>
<dbReference type="GeneID" id="54781503"/>
<evidence type="ECO:0000256" key="1">
    <source>
        <dbReference type="SAM" id="MobiDB-lite"/>
    </source>
</evidence>
<dbReference type="EMBL" id="SWFT01000090">
    <property type="protein sequence ID" value="KAA8902398.1"/>
    <property type="molecule type" value="Genomic_DNA"/>
</dbReference>
<proteinExistence type="predicted"/>
<dbReference type="AlphaFoldDB" id="A0A642UQE5"/>
<name>A0A642UQE5_DIURU</name>
<gene>
    <name evidence="2" type="ORF">DIURU_002852</name>
</gene>
<dbReference type="RefSeq" id="XP_034012383.1">
    <property type="nucleotide sequence ID" value="XM_034155549.1"/>
</dbReference>
<protein>
    <submittedName>
        <fullName evidence="2">Uncharacterized protein</fullName>
    </submittedName>
</protein>
<dbReference type="VEuPathDB" id="FungiDB:DIURU_002852"/>
<sequence>MSDDHSWVSQLRALPTRANHMLKVDYIDVNLNNSRKLMGNINQLGETTDHAVDNHQALVDALAPLQVVNHELAWLTADIGTPPQPSPAPVAAASIGENDSGRSSQ</sequence>
<dbReference type="OMA" id="HELAWLT"/>